<reference evidence="2 3" key="1">
    <citation type="submission" date="2022-03" db="EMBL/GenBank/DDBJ databases">
        <authorList>
            <person name="Nunn A."/>
            <person name="Chopra R."/>
            <person name="Nunn A."/>
            <person name="Contreras Garrido A."/>
        </authorList>
    </citation>
    <scope>NUCLEOTIDE SEQUENCE [LARGE SCALE GENOMIC DNA]</scope>
</reference>
<dbReference type="Pfam" id="PF03407">
    <property type="entry name" value="Nucleotid_trans"/>
    <property type="match status" value="1"/>
</dbReference>
<name>A0AAU9T7U0_THLAR</name>
<sequence>MKTLTLRGFEIHVLIYSQKVNFESLVTATAETLTTRETSSILVLTNHRTVEFYKYWYKSRRKFHGKKDQGLFNKIKHDRHITKKIGLTMKFLNTIYFRGLCQMSREMNKVCTMHANCCIGLQNKILDLRQVLGDWNYYVSAARTTDGRKMIWRSRESENNLRKQ</sequence>
<feature type="domain" description="Nucleotide-diphospho-sugar transferase" evidence="1">
    <location>
        <begin position="42"/>
        <end position="128"/>
    </location>
</feature>
<dbReference type="PANTHER" id="PTHR46038">
    <property type="entry name" value="EXPRESSED PROTEIN-RELATED"/>
    <property type="match status" value="1"/>
</dbReference>
<dbReference type="InterPro" id="IPR005069">
    <property type="entry name" value="Nucl-diP-sugar_transferase"/>
</dbReference>
<keyword evidence="3" id="KW-1185">Reference proteome</keyword>
<dbReference type="InterPro" id="IPR044821">
    <property type="entry name" value="At1g28695/At4g15970-like"/>
</dbReference>
<evidence type="ECO:0000313" key="2">
    <source>
        <dbReference type="EMBL" id="CAH2078932.1"/>
    </source>
</evidence>
<dbReference type="PANTHER" id="PTHR46038:SF13">
    <property type="entry name" value="GLYCOSYLTRANSFERASE"/>
    <property type="match status" value="1"/>
</dbReference>
<dbReference type="AlphaFoldDB" id="A0AAU9T7U0"/>
<evidence type="ECO:0000259" key="1">
    <source>
        <dbReference type="Pfam" id="PF03407"/>
    </source>
</evidence>
<proteinExistence type="predicted"/>
<accession>A0AAU9T7U0</accession>
<dbReference type="Proteomes" id="UP000836841">
    <property type="component" value="Chromosome 7"/>
</dbReference>
<feature type="non-terminal residue" evidence="2">
    <location>
        <position position="1"/>
    </location>
</feature>
<dbReference type="EMBL" id="OU466863">
    <property type="protein sequence ID" value="CAH2078932.1"/>
    <property type="molecule type" value="Genomic_DNA"/>
</dbReference>
<protein>
    <recommendedName>
        <fullName evidence="1">Nucleotide-diphospho-sugar transferase domain-containing protein</fullName>
    </recommendedName>
</protein>
<gene>
    <name evidence="2" type="ORF">TAV2_LOCUS22785</name>
</gene>
<evidence type="ECO:0000313" key="3">
    <source>
        <dbReference type="Proteomes" id="UP000836841"/>
    </source>
</evidence>
<organism evidence="2 3">
    <name type="scientific">Thlaspi arvense</name>
    <name type="common">Field penny-cress</name>
    <dbReference type="NCBI Taxonomy" id="13288"/>
    <lineage>
        <taxon>Eukaryota</taxon>
        <taxon>Viridiplantae</taxon>
        <taxon>Streptophyta</taxon>
        <taxon>Embryophyta</taxon>
        <taxon>Tracheophyta</taxon>
        <taxon>Spermatophyta</taxon>
        <taxon>Magnoliopsida</taxon>
        <taxon>eudicotyledons</taxon>
        <taxon>Gunneridae</taxon>
        <taxon>Pentapetalae</taxon>
        <taxon>rosids</taxon>
        <taxon>malvids</taxon>
        <taxon>Brassicales</taxon>
        <taxon>Brassicaceae</taxon>
        <taxon>Thlaspideae</taxon>
        <taxon>Thlaspi</taxon>
    </lineage>
</organism>